<name>A0ABQ9HUZ8_9NEOP</name>
<comment type="caution">
    <text evidence="3">The sequence shown here is derived from an EMBL/GenBank/DDBJ whole genome shotgun (WGS) entry which is preliminary data.</text>
</comment>
<evidence type="ECO:0000256" key="1">
    <source>
        <dbReference type="SAM" id="MobiDB-lite"/>
    </source>
</evidence>
<feature type="region of interest" description="Disordered" evidence="1">
    <location>
        <begin position="311"/>
        <end position="332"/>
    </location>
</feature>
<sequence length="332" mass="36701">MVQRRKARARKRDIPEKTRRPAASSRTIPTCKDPGIEPRMLRIARLLTPLHTGASALCLLAVAPHLAVMGFARCFLASLLLAQRRCRAGLINCDPIAKENPSFCIFVWKCHGRSSIALENNLHKHQGRKGKCRGQRAASKGGGEREHWLTNRDQQNSQTARQNARAKVNKSAPRPEKVFTDSRLFREALVIPRLGEVYFLRAFCLSRVLAARAGAIPRKLLSAVAERLVCSPPTRGESRSIPHRVPPGFPQAGIVPDDAAGQRVFSRISRFSPPSHSGAASYLRMPLNFRCTPRQNGVTSQQDVETPFANQRMGTCLPDSSPVGRVRLGGTR</sequence>
<dbReference type="Proteomes" id="UP001159363">
    <property type="component" value="Chromosome 3"/>
</dbReference>
<dbReference type="EMBL" id="JARBHB010000003">
    <property type="protein sequence ID" value="KAJ8888067.1"/>
    <property type="molecule type" value="Genomic_DNA"/>
</dbReference>
<feature type="compositionally biased region" description="Polar residues" evidence="1">
    <location>
        <begin position="151"/>
        <end position="162"/>
    </location>
</feature>
<keyword evidence="2" id="KW-1133">Transmembrane helix</keyword>
<protein>
    <submittedName>
        <fullName evidence="3">Uncharacterized protein</fullName>
    </submittedName>
</protein>
<proteinExistence type="predicted"/>
<gene>
    <name evidence="3" type="ORF">PR048_007553</name>
</gene>
<keyword evidence="2" id="KW-0812">Transmembrane</keyword>
<keyword evidence="4" id="KW-1185">Reference proteome</keyword>
<feature type="region of interest" description="Disordered" evidence="1">
    <location>
        <begin position="127"/>
        <end position="174"/>
    </location>
</feature>
<keyword evidence="2" id="KW-0472">Membrane</keyword>
<accession>A0ABQ9HUZ8</accession>
<reference evidence="3 4" key="1">
    <citation type="submission" date="2023-02" db="EMBL/GenBank/DDBJ databases">
        <title>LHISI_Scaffold_Assembly.</title>
        <authorList>
            <person name="Stuart O.P."/>
            <person name="Cleave R."/>
            <person name="Magrath M.J.L."/>
            <person name="Mikheyev A.S."/>
        </authorList>
    </citation>
    <scope>NUCLEOTIDE SEQUENCE [LARGE SCALE GENOMIC DNA]</scope>
    <source>
        <strain evidence="3">Daus_M_001</strain>
        <tissue evidence="3">Leg muscle</tissue>
    </source>
</reference>
<feature type="compositionally biased region" description="Basic residues" evidence="1">
    <location>
        <begin position="1"/>
        <end position="11"/>
    </location>
</feature>
<evidence type="ECO:0000313" key="4">
    <source>
        <dbReference type="Proteomes" id="UP001159363"/>
    </source>
</evidence>
<evidence type="ECO:0000256" key="2">
    <source>
        <dbReference type="SAM" id="Phobius"/>
    </source>
</evidence>
<evidence type="ECO:0000313" key="3">
    <source>
        <dbReference type="EMBL" id="KAJ8888067.1"/>
    </source>
</evidence>
<feature type="region of interest" description="Disordered" evidence="1">
    <location>
        <begin position="1"/>
        <end position="28"/>
    </location>
</feature>
<feature type="transmembrane region" description="Helical" evidence="2">
    <location>
        <begin position="46"/>
        <end position="72"/>
    </location>
</feature>
<organism evidence="3 4">
    <name type="scientific">Dryococelus australis</name>
    <dbReference type="NCBI Taxonomy" id="614101"/>
    <lineage>
        <taxon>Eukaryota</taxon>
        <taxon>Metazoa</taxon>
        <taxon>Ecdysozoa</taxon>
        <taxon>Arthropoda</taxon>
        <taxon>Hexapoda</taxon>
        <taxon>Insecta</taxon>
        <taxon>Pterygota</taxon>
        <taxon>Neoptera</taxon>
        <taxon>Polyneoptera</taxon>
        <taxon>Phasmatodea</taxon>
        <taxon>Verophasmatodea</taxon>
        <taxon>Anareolatae</taxon>
        <taxon>Phasmatidae</taxon>
        <taxon>Eurycanthinae</taxon>
        <taxon>Dryococelus</taxon>
    </lineage>
</organism>